<sequence length="221" mass="24274">MLRINLAETVRPRTIVKALAVLAVSALVAGCQSKSENVSGMRVVELDPGTRGPVAGVGIEGQDIVSMTDRMMRDMMSTPVLASAARPPQIIVDGEFFENESAQRLNKNAITDRLRVGLNRNAQGRMVFVGRHYAEMVAQERDLKRQGVVDQATTGLTKAQAGGDYRLGGRISSVDSRNPSNGMVQRYNQIVFEMVDLERGTIVWSGIYEFARAAQDDIVYR</sequence>
<evidence type="ECO:0000313" key="2">
    <source>
        <dbReference type="Proteomes" id="UP000321523"/>
    </source>
</evidence>
<evidence type="ECO:0008006" key="3">
    <source>
        <dbReference type="Google" id="ProtNLM"/>
    </source>
</evidence>
<organism evidence="1 2">
    <name type="scientific">Skermanella aerolata</name>
    <dbReference type="NCBI Taxonomy" id="393310"/>
    <lineage>
        <taxon>Bacteria</taxon>
        <taxon>Pseudomonadati</taxon>
        <taxon>Pseudomonadota</taxon>
        <taxon>Alphaproteobacteria</taxon>
        <taxon>Rhodospirillales</taxon>
        <taxon>Azospirillaceae</taxon>
        <taxon>Skermanella</taxon>
    </lineage>
</organism>
<keyword evidence="2" id="KW-1185">Reference proteome</keyword>
<dbReference type="Proteomes" id="UP000321523">
    <property type="component" value="Unassembled WGS sequence"/>
</dbReference>
<dbReference type="InterPro" id="IPR014094">
    <property type="entry name" value="LpoB"/>
</dbReference>
<proteinExistence type="predicted"/>
<dbReference type="AlphaFoldDB" id="A0A512DMA1"/>
<dbReference type="Gene3D" id="3.40.50.10610">
    <property type="entry name" value="ABC-type transport auxiliary lipoprotein component"/>
    <property type="match status" value="1"/>
</dbReference>
<dbReference type="RefSeq" id="WP_044427402.1">
    <property type="nucleotide sequence ID" value="NZ_BJYZ01000006.1"/>
</dbReference>
<dbReference type="OrthoDB" id="8969905at2"/>
<accession>A0A512DMA1</accession>
<dbReference type="Pfam" id="PF13036">
    <property type="entry name" value="LpoB"/>
    <property type="match status" value="1"/>
</dbReference>
<gene>
    <name evidence="1" type="ORF">SAE02_17470</name>
</gene>
<dbReference type="PROSITE" id="PS51257">
    <property type="entry name" value="PROKAR_LIPOPROTEIN"/>
    <property type="match status" value="1"/>
</dbReference>
<comment type="caution">
    <text evidence="1">The sequence shown here is derived from an EMBL/GenBank/DDBJ whole genome shotgun (WGS) entry which is preliminary data.</text>
</comment>
<protein>
    <recommendedName>
        <fullName evidence="3">Penicillin-binding protein activator LpoB</fullName>
    </recommendedName>
</protein>
<reference evidence="1 2" key="1">
    <citation type="submission" date="2019-07" db="EMBL/GenBank/DDBJ databases">
        <title>Whole genome shotgun sequence of Skermanella aerolata NBRC 106429.</title>
        <authorList>
            <person name="Hosoyama A."/>
            <person name="Uohara A."/>
            <person name="Ohji S."/>
            <person name="Ichikawa N."/>
        </authorList>
    </citation>
    <scope>NUCLEOTIDE SEQUENCE [LARGE SCALE GENOMIC DNA]</scope>
    <source>
        <strain evidence="1 2">NBRC 106429</strain>
    </source>
</reference>
<evidence type="ECO:0000313" key="1">
    <source>
        <dbReference type="EMBL" id="GEO37599.1"/>
    </source>
</evidence>
<name>A0A512DMA1_9PROT</name>
<dbReference type="EMBL" id="BJYZ01000006">
    <property type="protein sequence ID" value="GEO37599.1"/>
    <property type="molecule type" value="Genomic_DNA"/>
</dbReference>